<dbReference type="RefSeq" id="WP_131617654.1">
    <property type="nucleotide sequence ID" value="NZ_CP036532.1"/>
</dbReference>
<evidence type="ECO:0000313" key="6">
    <source>
        <dbReference type="EMBL" id="QBK32012.1"/>
    </source>
</evidence>
<dbReference type="EMBL" id="CP036532">
    <property type="protein sequence ID" value="QBK32012.1"/>
    <property type="molecule type" value="Genomic_DNA"/>
</dbReference>
<dbReference type="InterPro" id="IPR036390">
    <property type="entry name" value="WH_DNA-bd_sf"/>
</dbReference>
<dbReference type="GO" id="GO:0006351">
    <property type="term" value="P:DNA-templated transcription"/>
    <property type="evidence" value="ECO:0007669"/>
    <property type="project" value="TreeGrafter"/>
</dbReference>
<dbReference type="SUPFAM" id="SSF46785">
    <property type="entry name" value="Winged helix' DNA-binding domain"/>
    <property type="match status" value="1"/>
</dbReference>
<evidence type="ECO:0000313" key="7">
    <source>
        <dbReference type="Proteomes" id="UP000293719"/>
    </source>
</evidence>
<gene>
    <name evidence="6" type="ORF">E0E05_16315</name>
</gene>
<dbReference type="GO" id="GO:0043565">
    <property type="term" value="F:sequence-specific DNA binding"/>
    <property type="evidence" value="ECO:0007669"/>
    <property type="project" value="TreeGrafter"/>
</dbReference>
<dbReference type="Gene3D" id="3.40.190.290">
    <property type="match status" value="1"/>
</dbReference>
<keyword evidence="4" id="KW-0804">Transcription</keyword>
<reference evidence="6 7" key="1">
    <citation type="journal article" date="2017" name="Int. J. Syst. Evol. Microbiol.">
        <title>Roseitalea porphyridii gen. nov., sp. nov., isolated from a red alga, and reclassification of Hoeflea suaedae Chung et al. 2013 as Pseudohoeflea suaedae gen. nov., comb. nov.</title>
        <authorList>
            <person name="Hyeon J.W."/>
            <person name="Jeong S.E."/>
            <person name="Baek K."/>
            <person name="Jeon C.O."/>
        </authorList>
    </citation>
    <scope>NUCLEOTIDE SEQUENCE [LARGE SCALE GENOMIC DNA]</scope>
    <source>
        <strain evidence="6 7">MA7-20</strain>
    </source>
</reference>
<feature type="domain" description="HTH lysR-type" evidence="5">
    <location>
        <begin position="7"/>
        <end position="64"/>
    </location>
</feature>
<evidence type="ECO:0000256" key="1">
    <source>
        <dbReference type="ARBA" id="ARBA00009437"/>
    </source>
</evidence>
<keyword evidence="7" id="KW-1185">Reference proteome</keyword>
<evidence type="ECO:0000256" key="4">
    <source>
        <dbReference type="ARBA" id="ARBA00023163"/>
    </source>
</evidence>
<evidence type="ECO:0000256" key="3">
    <source>
        <dbReference type="ARBA" id="ARBA00023125"/>
    </source>
</evidence>
<dbReference type="KEGG" id="rpod:E0E05_16315"/>
<dbReference type="PANTHER" id="PTHR30537">
    <property type="entry name" value="HTH-TYPE TRANSCRIPTIONAL REGULATOR"/>
    <property type="match status" value="1"/>
</dbReference>
<dbReference type="InterPro" id="IPR005119">
    <property type="entry name" value="LysR_subst-bd"/>
</dbReference>
<dbReference type="GO" id="GO:0003700">
    <property type="term" value="F:DNA-binding transcription factor activity"/>
    <property type="evidence" value="ECO:0007669"/>
    <property type="project" value="InterPro"/>
</dbReference>
<evidence type="ECO:0000259" key="5">
    <source>
        <dbReference type="PROSITE" id="PS50931"/>
    </source>
</evidence>
<dbReference type="Pfam" id="PF03466">
    <property type="entry name" value="LysR_substrate"/>
    <property type="match status" value="1"/>
</dbReference>
<organism evidence="6 7">
    <name type="scientific">Roseitalea porphyridii</name>
    <dbReference type="NCBI Taxonomy" id="1852022"/>
    <lineage>
        <taxon>Bacteria</taxon>
        <taxon>Pseudomonadati</taxon>
        <taxon>Pseudomonadota</taxon>
        <taxon>Alphaproteobacteria</taxon>
        <taxon>Hyphomicrobiales</taxon>
        <taxon>Ahrensiaceae</taxon>
        <taxon>Roseitalea</taxon>
    </lineage>
</organism>
<proteinExistence type="inferred from homology"/>
<dbReference type="InterPro" id="IPR058163">
    <property type="entry name" value="LysR-type_TF_proteobact-type"/>
</dbReference>
<dbReference type="InterPro" id="IPR036388">
    <property type="entry name" value="WH-like_DNA-bd_sf"/>
</dbReference>
<dbReference type="Pfam" id="PF00126">
    <property type="entry name" value="HTH_1"/>
    <property type="match status" value="1"/>
</dbReference>
<keyword evidence="3" id="KW-0238">DNA-binding</keyword>
<dbReference type="OrthoDB" id="9786526at2"/>
<evidence type="ECO:0000256" key="2">
    <source>
        <dbReference type="ARBA" id="ARBA00023015"/>
    </source>
</evidence>
<dbReference type="Proteomes" id="UP000293719">
    <property type="component" value="Chromosome"/>
</dbReference>
<keyword evidence="2" id="KW-0805">Transcription regulation</keyword>
<comment type="similarity">
    <text evidence="1">Belongs to the LysR transcriptional regulatory family.</text>
</comment>
<dbReference type="InterPro" id="IPR000847">
    <property type="entry name" value="LysR_HTH_N"/>
</dbReference>
<dbReference type="SUPFAM" id="SSF53850">
    <property type="entry name" value="Periplasmic binding protein-like II"/>
    <property type="match status" value="1"/>
</dbReference>
<dbReference type="PANTHER" id="PTHR30537:SF3">
    <property type="entry name" value="TRANSCRIPTIONAL REGULATORY PROTEIN"/>
    <property type="match status" value="1"/>
</dbReference>
<dbReference type="GeneID" id="90768870"/>
<sequence>MPLSDRISVDDLRLFFLLHEAGGITAAARRFGVPKATLSRALARLEQTAGMPLFDRVSNGLQLTQAGNSLIECASAATRAGSDAEEILRSARGEPGGALRIAASALSAQQLLGPVLARIGQRYPKIEPSVTVTALGPDPLAEELDVVLRLGRPEEPYLIARKIAGTTLRLYVSKKVEGRLDLGNPKEVEALGRIIVNVPGSPHEWHLKNSDGKSVKLVSKPMCTVGDPTVALGIIRAGSGVALLPAAFGEPRVESGEFLCALPGFAGPGVEIFASFPPRRASVPAVRAFLDILLEVGKDVPH</sequence>
<accession>A0A4P6V3J9</accession>
<dbReference type="PROSITE" id="PS50931">
    <property type="entry name" value="HTH_LYSR"/>
    <property type="match status" value="1"/>
</dbReference>
<name>A0A4P6V3J9_9HYPH</name>
<dbReference type="Gene3D" id="1.10.10.10">
    <property type="entry name" value="Winged helix-like DNA-binding domain superfamily/Winged helix DNA-binding domain"/>
    <property type="match status" value="1"/>
</dbReference>
<dbReference type="AlphaFoldDB" id="A0A4P6V3J9"/>
<protein>
    <submittedName>
        <fullName evidence="6">LysR family transcriptional regulator</fullName>
    </submittedName>
</protein>